<dbReference type="Pfam" id="PF02979">
    <property type="entry name" value="NHase_alpha"/>
    <property type="match status" value="1"/>
</dbReference>
<dbReference type="GO" id="GO:0046914">
    <property type="term" value="F:transition metal ion binding"/>
    <property type="evidence" value="ECO:0007669"/>
    <property type="project" value="InterPro"/>
</dbReference>
<dbReference type="InterPro" id="IPR023900">
    <property type="entry name" value="CN_Hdrtase_asu/SCN_Hdrlase_gsu"/>
</dbReference>
<proteinExistence type="inferred from homology"/>
<keyword evidence="4" id="KW-0456">Lyase</keyword>
<feature type="binding site" evidence="6">
    <location>
        <position position="109"/>
    </location>
    <ligand>
        <name>Fe(3+)</name>
        <dbReference type="ChEBI" id="CHEBI:29034"/>
    </ligand>
</feature>
<feature type="binding site" evidence="6">
    <location>
        <position position="104"/>
    </location>
    <ligand>
        <name>Fe(3+)</name>
        <dbReference type="ChEBI" id="CHEBI:29034"/>
    </ligand>
</feature>
<dbReference type="InterPro" id="IPR004232">
    <property type="entry name" value="CN_Hdrtase_a/SCN_Hdrlase_g"/>
</dbReference>
<evidence type="ECO:0000256" key="3">
    <source>
        <dbReference type="ARBA" id="ARBA00022723"/>
    </source>
</evidence>
<comment type="caution">
    <text evidence="8">The sequence shown here is derived from an EMBL/GenBank/DDBJ whole genome shotgun (WGS) entry which is preliminary data.</text>
</comment>
<organism evidence="8 9">
    <name type="scientific">Kibdelosporangium aridum</name>
    <dbReference type="NCBI Taxonomy" id="2030"/>
    <lineage>
        <taxon>Bacteria</taxon>
        <taxon>Bacillati</taxon>
        <taxon>Actinomycetota</taxon>
        <taxon>Actinomycetes</taxon>
        <taxon>Pseudonocardiales</taxon>
        <taxon>Pseudonocardiaceae</taxon>
        <taxon>Kibdelosporangium</taxon>
    </lineage>
</organism>
<evidence type="ECO:0000256" key="5">
    <source>
        <dbReference type="ARBA" id="ARBA00044877"/>
    </source>
</evidence>
<evidence type="ECO:0000259" key="7">
    <source>
        <dbReference type="Pfam" id="PF02979"/>
    </source>
</evidence>
<evidence type="ECO:0000256" key="6">
    <source>
        <dbReference type="PIRSR" id="PIRSR001426-1"/>
    </source>
</evidence>
<accession>A0A428Z073</accession>
<keyword evidence="6" id="KW-0408">Iron</keyword>
<dbReference type="PIRSF" id="PIRSF001426">
    <property type="entry name" value="NHase_alpha"/>
    <property type="match status" value="1"/>
</dbReference>
<dbReference type="RefSeq" id="WP_037250744.1">
    <property type="nucleotide sequence ID" value="NZ_QHKI01000040.1"/>
</dbReference>
<evidence type="ECO:0000313" key="9">
    <source>
        <dbReference type="Proteomes" id="UP000287547"/>
    </source>
</evidence>
<dbReference type="EC" id="4.2.1.84" evidence="2"/>
<evidence type="ECO:0000256" key="1">
    <source>
        <dbReference type="ARBA" id="ARBA00009363"/>
    </source>
</evidence>
<sequence length="196" mass="21570">MSGDHSDAPIAARVRRMESLLEQRGLVIPGALDETLAAFLNRASPANGARIVARAWVDPQFRDRLLADAPAAIAELDFSMSGGLHVQDLQAVANTEREHNVVVCTLCSCYPLALLGPSPTWYKSESYRSRVVRNPREVLREFGLELRPEVEVKVWDANSEIRYIVIPARPAGTENLTEEQLAELVTRNGLIGTAPV</sequence>
<evidence type="ECO:0000256" key="4">
    <source>
        <dbReference type="ARBA" id="ARBA00023239"/>
    </source>
</evidence>
<feature type="domain" description="Nitrile hydratase alpha/Thiocyanate hydrolase gamma" evidence="7">
    <location>
        <begin position="10"/>
        <end position="194"/>
    </location>
</feature>
<dbReference type="Gene3D" id="3.90.330.10">
    <property type="entry name" value="Nitrile hydratase alpha /Thiocyanate hydrolase gamma"/>
    <property type="match status" value="1"/>
</dbReference>
<dbReference type="NCBIfam" id="TIGR01323">
    <property type="entry name" value="nitrile_alph"/>
    <property type="match status" value="1"/>
</dbReference>
<evidence type="ECO:0000313" key="8">
    <source>
        <dbReference type="EMBL" id="RSM77629.1"/>
    </source>
</evidence>
<dbReference type="InterPro" id="IPR036648">
    <property type="entry name" value="CN_Hdrase_a/SCN_Hdrase_g_sf"/>
</dbReference>
<reference evidence="8 9" key="1">
    <citation type="submission" date="2018-05" db="EMBL/GenBank/DDBJ databases">
        <title>Evolution of GPA BGCs.</title>
        <authorList>
            <person name="Waglechner N."/>
            <person name="Wright G.D."/>
        </authorList>
    </citation>
    <scope>NUCLEOTIDE SEQUENCE [LARGE SCALE GENOMIC DNA]</scope>
    <source>
        <strain evidence="8 9">A82846</strain>
    </source>
</reference>
<evidence type="ECO:0000256" key="2">
    <source>
        <dbReference type="ARBA" id="ARBA00013079"/>
    </source>
</evidence>
<gene>
    <name evidence="8" type="primary">nthA</name>
    <name evidence="8" type="ORF">DMH04_34500</name>
</gene>
<name>A0A428Z073_KIBAR</name>
<dbReference type="AlphaFoldDB" id="A0A428Z073"/>
<feature type="binding site" evidence="6">
    <location>
        <position position="108"/>
    </location>
    <ligand>
        <name>Fe(3+)</name>
        <dbReference type="ChEBI" id="CHEBI:29034"/>
    </ligand>
</feature>
<dbReference type="EMBL" id="QHKI01000040">
    <property type="protein sequence ID" value="RSM77629.1"/>
    <property type="molecule type" value="Genomic_DNA"/>
</dbReference>
<feature type="binding site" evidence="6">
    <location>
        <position position="107"/>
    </location>
    <ligand>
        <name>Fe(3+)</name>
        <dbReference type="ChEBI" id="CHEBI:29034"/>
    </ligand>
</feature>
<protein>
    <recommendedName>
        <fullName evidence="2">nitrile hydratase</fullName>
        <ecNumber evidence="2">4.2.1.84</ecNumber>
    </recommendedName>
</protein>
<dbReference type="InterPro" id="IPR018141">
    <property type="entry name" value="Nitrile_hydratase_asu"/>
</dbReference>
<dbReference type="Proteomes" id="UP000287547">
    <property type="component" value="Unassembled WGS sequence"/>
</dbReference>
<dbReference type="SUPFAM" id="SSF56209">
    <property type="entry name" value="Nitrile hydratase alpha chain"/>
    <property type="match status" value="1"/>
</dbReference>
<dbReference type="OrthoDB" id="528553at2"/>
<keyword evidence="3 6" id="KW-0479">Metal-binding</keyword>
<comment type="catalytic activity">
    <reaction evidence="5">
        <text>an aliphatic primary amide = an aliphatic nitrile + H2O</text>
        <dbReference type="Rhea" id="RHEA:12673"/>
        <dbReference type="ChEBI" id="CHEBI:15377"/>
        <dbReference type="ChEBI" id="CHEBI:65285"/>
        <dbReference type="ChEBI" id="CHEBI:80291"/>
        <dbReference type="EC" id="4.2.1.84"/>
    </reaction>
</comment>
<dbReference type="GO" id="GO:0018822">
    <property type="term" value="F:nitrile hydratase activity"/>
    <property type="evidence" value="ECO:0007669"/>
    <property type="project" value="UniProtKB-EC"/>
</dbReference>
<comment type="similarity">
    <text evidence="1">Belongs to the nitrile hydratase subunit alpha family.</text>
</comment>